<dbReference type="PANTHER" id="PTHR10192:SF5">
    <property type="entry name" value="GEPHYRIN"/>
    <property type="match status" value="1"/>
</dbReference>
<dbReference type="GO" id="GO:0061599">
    <property type="term" value="F:molybdopterin molybdotransferase activity"/>
    <property type="evidence" value="ECO:0007669"/>
    <property type="project" value="UniProtKB-UniRule"/>
</dbReference>
<dbReference type="InterPro" id="IPR036425">
    <property type="entry name" value="MoaB/Mog-like_dom_sf"/>
</dbReference>
<dbReference type="GO" id="GO:0005829">
    <property type="term" value="C:cytosol"/>
    <property type="evidence" value="ECO:0007669"/>
    <property type="project" value="TreeGrafter"/>
</dbReference>
<dbReference type="Gene3D" id="2.40.340.10">
    <property type="entry name" value="MoeA, C-terminal, domain IV"/>
    <property type="match status" value="1"/>
</dbReference>
<dbReference type="NCBIfam" id="NF045515">
    <property type="entry name" value="Glp_gephyrin"/>
    <property type="match status" value="1"/>
</dbReference>
<evidence type="ECO:0000259" key="2">
    <source>
        <dbReference type="SMART" id="SM00852"/>
    </source>
</evidence>
<comment type="caution">
    <text evidence="3">The sequence shown here is derived from an EMBL/GenBank/DDBJ whole genome shotgun (WGS) entry which is preliminary data.</text>
</comment>
<dbReference type="GO" id="GO:0006777">
    <property type="term" value="P:Mo-molybdopterin cofactor biosynthetic process"/>
    <property type="evidence" value="ECO:0007669"/>
    <property type="project" value="UniProtKB-UniRule"/>
</dbReference>
<protein>
    <recommendedName>
        <fullName evidence="1">Molybdopterin molybdenumtransferase</fullName>
        <ecNumber evidence="1">2.10.1.1</ecNumber>
    </recommendedName>
</protein>
<evidence type="ECO:0000256" key="1">
    <source>
        <dbReference type="RuleBase" id="RU365090"/>
    </source>
</evidence>
<keyword evidence="1" id="KW-0808">Transferase</keyword>
<keyword evidence="1" id="KW-0500">Molybdenum</keyword>
<comment type="function">
    <text evidence="1">Catalyzes the insertion of molybdate into adenylated molybdopterin with the concomitant release of AMP.</text>
</comment>
<comment type="catalytic activity">
    <reaction evidence="1">
        <text>adenylyl-molybdopterin + molybdate = Mo-molybdopterin + AMP + H(+)</text>
        <dbReference type="Rhea" id="RHEA:35047"/>
        <dbReference type="ChEBI" id="CHEBI:15378"/>
        <dbReference type="ChEBI" id="CHEBI:36264"/>
        <dbReference type="ChEBI" id="CHEBI:62727"/>
        <dbReference type="ChEBI" id="CHEBI:71302"/>
        <dbReference type="ChEBI" id="CHEBI:456215"/>
    </reaction>
</comment>
<dbReference type="SUPFAM" id="SSF63867">
    <property type="entry name" value="MoeA C-terminal domain-like"/>
    <property type="match status" value="1"/>
</dbReference>
<accession>A0A021VL13</accession>
<dbReference type="RefSeq" id="WP_034229551.1">
    <property type="nucleotide sequence ID" value="NZ_AXCW01000432.1"/>
</dbReference>
<keyword evidence="4" id="KW-1185">Reference proteome</keyword>
<keyword evidence="1" id="KW-0460">Magnesium</keyword>
<keyword evidence="1" id="KW-0479">Metal-binding</keyword>
<organism evidence="3 4">
    <name type="scientific">Actinotalea ferrariae CF5-4</name>
    <dbReference type="NCBI Taxonomy" id="948458"/>
    <lineage>
        <taxon>Bacteria</taxon>
        <taxon>Bacillati</taxon>
        <taxon>Actinomycetota</taxon>
        <taxon>Actinomycetes</taxon>
        <taxon>Micrococcales</taxon>
        <taxon>Cellulomonadaceae</taxon>
        <taxon>Actinotalea</taxon>
    </lineage>
</organism>
<comment type="similarity">
    <text evidence="1">Belongs to the MoeA family.</text>
</comment>
<dbReference type="UniPathway" id="UPA00344"/>
<dbReference type="Pfam" id="PF00994">
    <property type="entry name" value="MoCF_biosynth"/>
    <property type="match status" value="1"/>
</dbReference>
<feature type="domain" description="MoaB/Mog" evidence="2">
    <location>
        <begin position="22"/>
        <end position="159"/>
    </location>
</feature>
<dbReference type="InterPro" id="IPR005111">
    <property type="entry name" value="MoeA_C_domain_IV"/>
</dbReference>
<sequence length="246" mass="25102">HLAVAAAAGRGRVRVHPRPRVVVVTVGEELVEPGRSRPPGTVHDANAHALAAAVQDAGASAVRVGPVPDDRARLREVIEDQLVRADLLVLTGGLSAGPWDTVADVLAPLGTVRLDQVAMTPGGRLGFGTVDDVPVVALPGRPVAALVAHEVFLRPALRAMAGHADLFRPSVRAAVTHPWASPAGRRQFVPAALSGGPLDGYTVTPVGDPSAVGLADLARANALAVVGEDTTAVRAGDTLACLVLDG</sequence>
<dbReference type="InterPro" id="IPR038987">
    <property type="entry name" value="MoeA-like"/>
</dbReference>
<dbReference type="Gene3D" id="3.40.980.10">
    <property type="entry name" value="MoaB/Mog-like domain"/>
    <property type="match status" value="1"/>
</dbReference>
<dbReference type="EC" id="2.10.1.1" evidence="1"/>
<gene>
    <name evidence="3" type="ORF">N866_14675</name>
</gene>
<name>A0A021VL13_9CELL</name>
<dbReference type="AlphaFoldDB" id="A0A021VL13"/>
<comment type="pathway">
    <text evidence="1">Cofactor biosynthesis; molybdopterin biosynthesis.</text>
</comment>
<proteinExistence type="inferred from homology"/>
<feature type="non-terminal residue" evidence="3">
    <location>
        <position position="1"/>
    </location>
</feature>
<comment type="cofactor">
    <cofactor evidence="1">
        <name>Mg(2+)</name>
        <dbReference type="ChEBI" id="CHEBI:18420"/>
    </cofactor>
</comment>
<evidence type="ECO:0000313" key="3">
    <source>
        <dbReference type="EMBL" id="EYR61884.1"/>
    </source>
</evidence>
<dbReference type="InterPro" id="IPR036688">
    <property type="entry name" value="MoeA_C_domain_IV_sf"/>
</dbReference>
<dbReference type="EMBL" id="AXCW01000432">
    <property type="protein sequence ID" value="EYR61884.1"/>
    <property type="molecule type" value="Genomic_DNA"/>
</dbReference>
<dbReference type="SMART" id="SM00852">
    <property type="entry name" value="MoCF_biosynth"/>
    <property type="match status" value="1"/>
</dbReference>
<dbReference type="InterPro" id="IPR001453">
    <property type="entry name" value="MoaB/Mog_dom"/>
</dbReference>
<dbReference type="GO" id="GO:0046872">
    <property type="term" value="F:metal ion binding"/>
    <property type="evidence" value="ECO:0007669"/>
    <property type="project" value="UniProtKB-UniRule"/>
</dbReference>
<dbReference type="SUPFAM" id="SSF53218">
    <property type="entry name" value="Molybdenum cofactor biosynthesis proteins"/>
    <property type="match status" value="1"/>
</dbReference>
<dbReference type="Proteomes" id="UP000019753">
    <property type="component" value="Unassembled WGS sequence"/>
</dbReference>
<dbReference type="PANTHER" id="PTHR10192">
    <property type="entry name" value="MOLYBDOPTERIN BIOSYNTHESIS PROTEIN"/>
    <property type="match status" value="1"/>
</dbReference>
<keyword evidence="1" id="KW-0501">Molybdenum cofactor biosynthesis</keyword>
<evidence type="ECO:0000313" key="4">
    <source>
        <dbReference type="Proteomes" id="UP000019753"/>
    </source>
</evidence>
<dbReference type="NCBIfam" id="TIGR00177">
    <property type="entry name" value="molyb_syn"/>
    <property type="match status" value="1"/>
</dbReference>
<dbReference type="Pfam" id="PF03454">
    <property type="entry name" value="MoeA_C"/>
    <property type="match status" value="1"/>
</dbReference>
<reference evidence="3 4" key="1">
    <citation type="submission" date="2014-01" db="EMBL/GenBank/DDBJ databases">
        <title>Actinotalea ferrariae CF5-4.</title>
        <authorList>
            <person name="Chen F."/>
            <person name="Li Y."/>
            <person name="Wang G."/>
        </authorList>
    </citation>
    <scope>NUCLEOTIDE SEQUENCE [LARGE SCALE GENOMIC DNA]</scope>
    <source>
        <strain evidence="3 4">CF5-4</strain>
    </source>
</reference>